<keyword evidence="4" id="KW-1185">Reference proteome</keyword>
<dbReference type="InterPro" id="IPR023214">
    <property type="entry name" value="HAD_sf"/>
</dbReference>
<dbReference type="CDD" id="cd02588">
    <property type="entry name" value="HAD_L2-DEX"/>
    <property type="match status" value="1"/>
</dbReference>
<proteinExistence type="inferred from homology"/>
<dbReference type="Proteomes" id="UP000006637">
    <property type="component" value="Chromosome"/>
</dbReference>
<keyword evidence="2" id="KW-0378">Hydrolase</keyword>
<reference evidence="3 4" key="1">
    <citation type="submission" date="2006-06" db="EMBL/GenBank/DDBJ databases">
        <title>Complete sequence of Rubrobacter xylanophilus DSM 9941.</title>
        <authorList>
            <consortium name="US DOE Joint Genome Institute"/>
            <person name="Copeland A."/>
            <person name="Lucas S."/>
            <person name="Lapidus A."/>
            <person name="Barry K."/>
            <person name="Detter J.C."/>
            <person name="Glavina del Rio T."/>
            <person name="Hammon N."/>
            <person name="Israni S."/>
            <person name="Dalin E."/>
            <person name="Tice H."/>
            <person name="Pitluck S."/>
            <person name="Munk A.C."/>
            <person name="Brettin T."/>
            <person name="Bruce D."/>
            <person name="Han C."/>
            <person name="Tapia R."/>
            <person name="Gilna P."/>
            <person name="Schmutz J."/>
            <person name="Larimer F."/>
            <person name="Land M."/>
            <person name="Hauser L."/>
            <person name="Kyrpides N."/>
            <person name="Lykidis A."/>
            <person name="da Costa M.S."/>
            <person name="Rainey F.A."/>
            <person name="Empadinhas N."/>
            <person name="Jolivet E."/>
            <person name="Battista J.R."/>
            <person name="Richardson P."/>
        </authorList>
    </citation>
    <scope>NUCLEOTIDE SEQUENCE [LARGE SCALE GENOMIC DNA]</scope>
    <source>
        <strain evidence="4">DSM 9941 / NBRC 16129 / PRD-1</strain>
    </source>
</reference>
<dbReference type="SFLD" id="SFLDG01129">
    <property type="entry name" value="C1.5:_HAD__Beta-PGM__Phosphata"/>
    <property type="match status" value="1"/>
</dbReference>
<accession>Q1AVE4</accession>
<dbReference type="OrthoDB" id="3774052at2"/>
<dbReference type="InterPro" id="IPR006328">
    <property type="entry name" value="2-HAD"/>
</dbReference>
<comment type="similarity">
    <text evidence="1">Belongs to the HAD-like hydrolase superfamily. S-2-haloalkanoic acid dehalogenase family.</text>
</comment>
<dbReference type="PRINTS" id="PR00413">
    <property type="entry name" value="HADHALOGNASE"/>
</dbReference>
<dbReference type="InterPro" id="IPR051540">
    <property type="entry name" value="S-2-haloacid_dehalogenase"/>
</dbReference>
<protein>
    <submittedName>
        <fullName evidence="3">Haloacid dehalogenase, type II</fullName>
    </submittedName>
</protein>
<dbReference type="EMBL" id="CP000386">
    <property type="protein sequence ID" value="ABG04634.1"/>
    <property type="molecule type" value="Genomic_DNA"/>
</dbReference>
<dbReference type="GO" id="GO:0019120">
    <property type="term" value="F:hydrolase activity, acting on acid halide bonds, in C-halide compounds"/>
    <property type="evidence" value="ECO:0007669"/>
    <property type="project" value="InterPro"/>
</dbReference>
<dbReference type="Gene3D" id="1.10.150.240">
    <property type="entry name" value="Putative phosphatase, domain 2"/>
    <property type="match status" value="1"/>
</dbReference>
<sequence>MPQAVGLDVYGTLVDPLQMDEHLGPLAGEKAGELAALWRQKQLEYAFRRGLMRRYEDFGVCTRQALQFATRALGVELPEPERRRLLEAYGSLPPFPDAAPALSALKERGHRLWAFSNGLESAAQGLLANAGLLEHLEGVVSVDDLRTFKPAPEVYLYLARRLERRPEEVWLVSGNPFDVIGAKAAGLKAAWVRRDPAAVFDPWGIEPDVTVPDLAGLAGELPA</sequence>
<dbReference type="HOGENOM" id="CLU_045011_3_1_11"/>
<dbReference type="AlphaFoldDB" id="Q1AVE4"/>
<dbReference type="eggNOG" id="COG1011">
    <property type="taxonomic scope" value="Bacteria"/>
</dbReference>
<dbReference type="KEGG" id="rxy:Rxyl_1673"/>
<dbReference type="InterPro" id="IPR006439">
    <property type="entry name" value="HAD-SF_hydro_IA"/>
</dbReference>
<dbReference type="Gene3D" id="3.40.50.1000">
    <property type="entry name" value="HAD superfamily/HAD-like"/>
    <property type="match status" value="1"/>
</dbReference>
<dbReference type="InterPro" id="IPR023198">
    <property type="entry name" value="PGP-like_dom2"/>
</dbReference>
<dbReference type="PhylomeDB" id="Q1AVE4"/>
<evidence type="ECO:0000256" key="1">
    <source>
        <dbReference type="ARBA" id="ARBA00008106"/>
    </source>
</evidence>
<dbReference type="InterPro" id="IPR036412">
    <property type="entry name" value="HAD-like_sf"/>
</dbReference>
<dbReference type="SUPFAM" id="SSF56784">
    <property type="entry name" value="HAD-like"/>
    <property type="match status" value="1"/>
</dbReference>
<dbReference type="NCBIfam" id="TIGR01428">
    <property type="entry name" value="HAD_type_II"/>
    <property type="match status" value="1"/>
</dbReference>
<dbReference type="RefSeq" id="WP_011564651.1">
    <property type="nucleotide sequence ID" value="NC_008148.1"/>
</dbReference>
<organism evidence="3 4">
    <name type="scientific">Rubrobacter xylanophilus (strain DSM 9941 / JCM 11954 / NBRC 16129 / PRD-1)</name>
    <dbReference type="NCBI Taxonomy" id="266117"/>
    <lineage>
        <taxon>Bacteria</taxon>
        <taxon>Bacillati</taxon>
        <taxon>Actinomycetota</taxon>
        <taxon>Rubrobacteria</taxon>
        <taxon>Rubrobacterales</taxon>
        <taxon>Rubrobacteraceae</taxon>
        <taxon>Rubrobacter</taxon>
    </lineage>
</organism>
<evidence type="ECO:0000313" key="3">
    <source>
        <dbReference type="EMBL" id="ABG04634.1"/>
    </source>
</evidence>
<dbReference type="SFLD" id="SFLDS00003">
    <property type="entry name" value="Haloacid_Dehalogenase"/>
    <property type="match status" value="1"/>
</dbReference>
<evidence type="ECO:0000256" key="2">
    <source>
        <dbReference type="ARBA" id="ARBA00022801"/>
    </source>
</evidence>
<dbReference type="PANTHER" id="PTHR43316">
    <property type="entry name" value="HYDROLASE, HALOACID DELAHOGENASE-RELATED"/>
    <property type="match status" value="1"/>
</dbReference>
<dbReference type="PANTHER" id="PTHR43316:SF3">
    <property type="entry name" value="HALOACID DEHALOGENASE, TYPE II (AFU_ORTHOLOGUE AFUA_2G07750)-RELATED"/>
    <property type="match status" value="1"/>
</dbReference>
<dbReference type="STRING" id="266117.Rxyl_1673"/>
<evidence type="ECO:0000313" key="4">
    <source>
        <dbReference type="Proteomes" id="UP000006637"/>
    </source>
</evidence>
<dbReference type="NCBIfam" id="TIGR01493">
    <property type="entry name" value="HAD-SF-IA-v2"/>
    <property type="match status" value="1"/>
</dbReference>
<name>Q1AVE4_RUBXD</name>
<gene>
    <name evidence="3" type="ordered locus">Rxyl_1673</name>
</gene>
<dbReference type="Pfam" id="PF00702">
    <property type="entry name" value="Hydrolase"/>
    <property type="match status" value="1"/>
</dbReference>